<dbReference type="PANTHER" id="PTHR13696:SF99">
    <property type="entry name" value="COBYRINIC ACID AC-DIAMIDE SYNTHASE"/>
    <property type="match status" value="1"/>
</dbReference>
<evidence type="ECO:0000259" key="1">
    <source>
        <dbReference type="Pfam" id="PF01656"/>
    </source>
</evidence>
<dbReference type="PIRSF" id="PIRSF009320">
    <property type="entry name" value="Nuc_binding_HP_1000"/>
    <property type="match status" value="1"/>
</dbReference>
<dbReference type="InterPro" id="IPR050678">
    <property type="entry name" value="DNA_Partitioning_ATPase"/>
</dbReference>
<sequence length="213" mass="22994">MNILCASLKGGSGKSTLAFNLAVWLCHKDIKCHVQDLDPQATLSSVMSLRRRESLGPVPNQLPSSGPIGQAQGLTVIDASAGDPWCFAKAIKMADLIIMPVCPSQADVWSTQRFIRQISGIRGDLAIDCMAFINRADTHPGMSETAETEAVLLKMEGICYTGKRLGMRAAFRRAFSEGVSVNELDPGSQAAIEFDALATQIHETIHHTLQRGS</sequence>
<dbReference type="eggNOG" id="COG1192">
    <property type="taxonomic scope" value="Bacteria"/>
</dbReference>
<gene>
    <name evidence="2" type="ordered locus">Tgr7_1745</name>
</gene>
<dbReference type="CDD" id="cd02042">
    <property type="entry name" value="ParAB_family"/>
    <property type="match status" value="1"/>
</dbReference>
<dbReference type="Pfam" id="PF01656">
    <property type="entry name" value="CbiA"/>
    <property type="match status" value="1"/>
</dbReference>
<dbReference type="EMBL" id="CP001339">
    <property type="protein sequence ID" value="ACL72827.1"/>
    <property type="molecule type" value="Genomic_DNA"/>
</dbReference>
<dbReference type="AlphaFoldDB" id="B8GSC3"/>
<name>B8GSC3_THISH</name>
<reference evidence="2 3" key="1">
    <citation type="journal article" date="2011" name="Stand. Genomic Sci.">
        <title>Complete genome sequence of 'Thioalkalivibrio sulfidophilus' HL-EbGr7.</title>
        <authorList>
            <person name="Muyzer G."/>
            <person name="Sorokin D.Y."/>
            <person name="Mavromatis K."/>
            <person name="Lapidus A."/>
            <person name="Clum A."/>
            <person name="Ivanova N."/>
            <person name="Pati A."/>
            <person name="d'Haeseleer P."/>
            <person name="Woyke T."/>
            <person name="Kyrpides N.C."/>
        </authorList>
    </citation>
    <scope>NUCLEOTIDE SEQUENCE [LARGE SCALE GENOMIC DNA]</scope>
    <source>
        <strain evidence="2 3">HL-EbGR7</strain>
    </source>
</reference>
<organism evidence="2 3">
    <name type="scientific">Thioalkalivibrio sulfidiphilus (strain HL-EbGR7)</name>
    <dbReference type="NCBI Taxonomy" id="396588"/>
    <lineage>
        <taxon>Bacteria</taxon>
        <taxon>Pseudomonadati</taxon>
        <taxon>Pseudomonadota</taxon>
        <taxon>Gammaproteobacteria</taxon>
        <taxon>Chromatiales</taxon>
        <taxon>Ectothiorhodospiraceae</taxon>
        <taxon>Thioalkalivibrio</taxon>
    </lineage>
</organism>
<dbReference type="SUPFAM" id="SSF52540">
    <property type="entry name" value="P-loop containing nucleoside triphosphate hydrolases"/>
    <property type="match status" value="1"/>
</dbReference>
<accession>B8GSC3</accession>
<evidence type="ECO:0000313" key="3">
    <source>
        <dbReference type="Proteomes" id="UP000002383"/>
    </source>
</evidence>
<keyword evidence="3" id="KW-1185">Reference proteome</keyword>
<evidence type="ECO:0000313" key="2">
    <source>
        <dbReference type="EMBL" id="ACL72827.1"/>
    </source>
</evidence>
<dbReference type="PANTHER" id="PTHR13696">
    <property type="entry name" value="P-LOOP CONTAINING NUCLEOSIDE TRIPHOSPHATE HYDROLASE"/>
    <property type="match status" value="1"/>
</dbReference>
<dbReference type="STRING" id="396588.Tgr7_1745"/>
<protein>
    <submittedName>
        <fullName evidence="2">Cobyrinic acid a,c-diamide synthase</fullName>
    </submittedName>
</protein>
<dbReference type="HOGENOM" id="CLU_037612_5_4_6"/>
<feature type="domain" description="CobQ/CobB/MinD/ParA nucleotide binding" evidence="1">
    <location>
        <begin position="3"/>
        <end position="126"/>
    </location>
</feature>
<dbReference type="Proteomes" id="UP000002383">
    <property type="component" value="Chromosome"/>
</dbReference>
<dbReference type="InterPro" id="IPR027417">
    <property type="entry name" value="P-loop_NTPase"/>
</dbReference>
<proteinExistence type="predicted"/>
<dbReference type="Gene3D" id="3.40.50.300">
    <property type="entry name" value="P-loop containing nucleotide triphosphate hydrolases"/>
    <property type="match status" value="1"/>
</dbReference>
<dbReference type="KEGG" id="tgr:Tgr7_1745"/>
<dbReference type="InterPro" id="IPR002586">
    <property type="entry name" value="CobQ/CobB/MinD/ParA_Nub-bd_dom"/>
</dbReference>
<dbReference type="RefSeq" id="WP_012638309.1">
    <property type="nucleotide sequence ID" value="NC_011901.1"/>
</dbReference>
<dbReference type="OrthoDB" id="69313at2"/>